<comment type="caution">
    <text evidence="1">The sequence shown here is derived from an EMBL/GenBank/DDBJ whole genome shotgun (WGS) entry which is preliminary data.</text>
</comment>
<dbReference type="AlphaFoldDB" id="A0A9W4X6C8"/>
<dbReference type="OrthoDB" id="2439011at2759"/>
<evidence type="ECO:0000313" key="2">
    <source>
        <dbReference type="Proteomes" id="UP001153678"/>
    </source>
</evidence>
<dbReference type="EMBL" id="CAMKVN010018080">
    <property type="protein sequence ID" value="CAI2198204.1"/>
    <property type="molecule type" value="Genomic_DNA"/>
</dbReference>
<evidence type="ECO:0000313" key="1">
    <source>
        <dbReference type="EMBL" id="CAI2198204.1"/>
    </source>
</evidence>
<feature type="non-terminal residue" evidence="1">
    <location>
        <position position="1"/>
    </location>
</feature>
<accession>A0A9W4X6C8</accession>
<gene>
    <name evidence="1" type="ORF">FWILDA_LOCUS18456</name>
</gene>
<keyword evidence="2" id="KW-1185">Reference proteome</keyword>
<sequence>NGYVIPISTKFMNGKIIRLAIICCSNDIPATRKLCGYISALTGCHQCYKRTNTGGRKPNFGGFEDMDDWLQKRDLEEHLRNAEGWQ</sequence>
<dbReference type="Proteomes" id="UP001153678">
    <property type="component" value="Unassembled WGS sequence"/>
</dbReference>
<name>A0A9W4X6C8_9GLOM</name>
<reference evidence="1" key="1">
    <citation type="submission" date="2022-08" db="EMBL/GenBank/DDBJ databases">
        <authorList>
            <person name="Kallberg Y."/>
            <person name="Tangrot J."/>
            <person name="Rosling A."/>
        </authorList>
    </citation>
    <scope>NUCLEOTIDE SEQUENCE</scope>
    <source>
        <strain evidence="1">Wild A</strain>
    </source>
</reference>
<proteinExistence type="predicted"/>
<organism evidence="1 2">
    <name type="scientific">Funneliformis geosporum</name>
    <dbReference type="NCBI Taxonomy" id="1117311"/>
    <lineage>
        <taxon>Eukaryota</taxon>
        <taxon>Fungi</taxon>
        <taxon>Fungi incertae sedis</taxon>
        <taxon>Mucoromycota</taxon>
        <taxon>Glomeromycotina</taxon>
        <taxon>Glomeromycetes</taxon>
        <taxon>Glomerales</taxon>
        <taxon>Glomeraceae</taxon>
        <taxon>Funneliformis</taxon>
    </lineage>
</organism>
<protein>
    <submittedName>
        <fullName evidence="1">13778_t:CDS:1</fullName>
    </submittedName>
</protein>